<keyword evidence="4" id="KW-0186">Copper</keyword>
<evidence type="ECO:0000256" key="3">
    <source>
        <dbReference type="ARBA" id="ARBA00022833"/>
    </source>
</evidence>
<dbReference type="GO" id="GO:0005507">
    <property type="term" value="F:copper ion binding"/>
    <property type="evidence" value="ECO:0007669"/>
    <property type="project" value="InterPro"/>
</dbReference>
<feature type="domain" description="Copper-fist" evidence="9">
    <location>
        <begin position="1"/>
        <end position="39"/>
    </location>
</feature>
<comment type="subcellular location">
    <subcellularLocation>
        <location evidence="1">Nucleus</location>
    </subcellularLocation>
</comment>
<evidence type="ECO:0000313" key="10">
    <source>
        <dbReference type="EMBL" id="CEJ56587.1"/>
    </source>
</evidence>
<dbReference type="SMART" id="SM01090">
    <property type="entry name" value="Copper-fist"/>
    <property type="match status" value="1"/>
</dbReference>
<evidence type="ECO:0000256" key="2">
    <source>
        <dbReference type="ARBA" id="ARBA00022723"/>
    </source>
</evidence>
<feature type="region of interest" description="Disordered" evidence="8">
    <location>
        <begin position="62"/>
        <end position="88"/>
    </location>
</feature>
<evidence type="ECO:0000256" key="8">
    <source>
        <dbReference type="SAM" id="MobiDB-lite"/>
    </source>
</evidence>
<sequence>MLIDGQKWACEACIRGHRVTSCKHHDRPLIRIKRKGRPFATCSICNATPCEAPTEHARLKREAELKSPSSKVTQLHTKKASRFHHRKADLRQMRRRDADGMVLMFLLWFLESNPRQTIPASSQLERLPPHRSSTVGQ</sequence>
<dbReference type="OrthoDB" id="5600085at2759"/>
<dbReference type="InterPro" id="IPR001083">
    <property type="entry name" value="Cu_fist_DNA-bd_dom"/>
</dbReference>
<dbReference type="EMBL" id="CDHK01000002">
    <property type="protein sequence ID" value="CEJ56587.1"/>
    <property type="molecule type" value="Genomic_DNA"/>
</dbReference>
<dbReference type="PROSITE" id="PS50073">
    <property type="entry name" value="COPPER_FIST_2"/>
    <property type="match status" value="1"/>
</dbReference>
<keyword evidence="7" id="KW-0539">Nucleus</keyword>
<keyword evidence="5" id="KW-0805">Transcription regulation</keyword>
<organism evidence="10 11">
    <name type="scientific">Penicillium brasilianum</name>
    <dbReference type="NCBI Taxonomy" id="104259"/>
    <lineage>
        <taxon>Eukaryota</taxon>
        <taxon>Fungi</taxon>
        <taxon>Dikarya</taxon>
        <taxon>Ascomycota</taxon>
        <taxon>Pezizomycotina</taxon>
        <taxon>Eurotiomycetes</taxon>
        <taxon>Eurotiomycetidae</taxon>
        <taxon>Eurotiales</taxon>
        <taxon>Aspergillaceae</taxon>
        <taxon>Penicillium</taxon>
    </lineage>
</organism>
<feature type="compositionally biased region" description="Basic residues" evidence="8">
    <location>
        <begin position="76"/>
        <end position="88"/>
    </location>
</feature>
<dbReference type="GO" id="GO:0006878">
    <property type="term" value="P:intracellular copper ion homeostasis"/>
    <property type="evidence" value="ECO:0007669"/>
    <property type="project" value="TreeGrafter"/>
</dbReference>
<dbReference type="STRING" id="104259.A0A0F7TNP8"/>
<dbReference type="PANTHER" id="PTHR28088">
    <property type="entry name" value="TRANSCRIPTIONAL ACTIVATOR HAA1-RELATED"/>
    <property type="match status" value="1"/>
</dbReference>
<keyword evidence="3" id="KW-0862">Zinc</keyword>
<dbReference type="FunFam" id="3.90.430.10:FF:000001">
    <property type="entry name" value="Copper fist DNA-binding protein"/>
    <property type="match status" value="1"/>
</dbReference>
<evidence type="ECO:0000256" key="4">
    <source>
        <dbReference type="ARBA" id="ARBA00023008"/>
    </source>
</evidence>
<dbReference type="PRINTS" id="PR00617">
    <property type="entry name" value="COPPERFIST"/>
</dbReference>
<dbReference type="AlphaFoldDB" id="A0A0F7TNP8"/>
<dbReference type="GO" id="GO:0006879">
    <property type="term" value="P:intracellular iron ion homeostasis"/>
    <property type="evidence" value="ECO:0007669"/>
    <property type="project" value="TreeGrafter"/>
</dbReference>
<evidence type="ECO:0000256" key="6">
    <source>
        <dbReference type="ARBA" id="ARBA00023163"/>
    </source>
</evidence>
<dbReference type="InterPro" id="IPR036395">
    <property type="entry name" value="Cu_fist_DNA-bd_dom_sf"/>
</dbReference>
<dbReference type="Pfam" id="PF00649">
    <property type="entry name" value="Copper-fist"/>
    <property type="match status" value="1"/>
</dbReference>
<gene>
    <name evidence="10" type="ORF">PMG11_02789</name>
</gene>
<evidence type="ECO:0000313" key="11">
    <source>
        <dbReference type="Proteomes" id="UP000042958"/>
    </source>
</evidence>
<evidence type="ECO:0000259" key="9">
    <source>
        <dbReference type="PROSITE" id="PS50073"/>
    </source>
</evidence>
<proteinExistence type="predicted"/>
<keyword evidence="2" id="KW-0479">Metal-binding</keyword>
<dbReference type="Proteomes" id="UP000042958">
    <property type="component" value="Unassembled WGS sequence"/>
</dbReference>
<dbReference type="GO" id="GO:0005634">
    <property type="term" value="C:nucleus"/>
    <property type="evidence" value="ECO:0007669"/>
    <property type="project" value="UniProtKB-SubCell"/>
</dbReference>
<protein>
    <submittedName>
        <fullName evidence="10">Putative Copper fist DNA binding domain protein</fullName>
    </submittedName>
</protein>
<evidence type="ECO:0000256" key="7">
    <source>
        <dbReference type="ARBA" id="ARBA00023242"/>
    </source>
</evidence>
<reference evidence="11" key="1">
    <citation type="journal article" date="2015" name="Genome Announc.">
        <title>Draft genome sequence of the fungus Penicillium brasilianum MG11.</title>
        <authorList>
            <person name="Horn F."/>
            <person name="Linde J."/>
            <person name="Mattern D.J."/>
            <person name="Walther G."/>
            <person name="Guthke R."/>
            <person name="Brakhage A.A."/>
            <person name="Valiante V."/>
        </authorList>
    </citation>
    <scope>NUCLEOTIDE SEQUENCE [LARGE SCALE GENOMIC DNA]</scope>
    <source>
        <strain evidence="11">MG11</strain>
    </source>
</reference>
<accession>A0A0F7TNP8</accession>
<keyword evidence="11" id="KW-1185">Reference proteome</keyword>
<evidence type="ECO:0000256" key="1">
    <source>
        <dbReference type="ARBA" id="ARBA00004123"/>
    </source>
</evidence>
<dbReference type="SMART" id="SM00412">
    <property type="entry name" value="Cu_FIST"/>
    <property type="match status" value="1"/>
</dbReference>
<dbReference type="PANTHER" id="PTHR28088:SF5">
    <property type="entry name" value="TRANSCRIPTIONAL ACTIVATOR HAA1-RELATED"/>
    <property type="match status" value="1"/>
</dbReference>
<evidence type="ECO:0000256" key="5">
    <source>
        <dbReference type="ARBA" id="ARBA00023015"/>
    </source>
</evidence>
<dbReference type="InterPro" id="IPR051763">
    <property type="entry name" value="Copper_Homeo_Regul"/>
</dbReference>
<dbReference type="GO" id="GO:0000981">
    <property type="term" value="F:DNA-binding transcription factor activity, RNA polymerase II-specific"/>
    <property type="evidence" value="ECO:0007669"/>
    <property type="project" value="TreeGrafter"/>
</dbReference>
<dbReference type="Gene3D" id="3.90.430.10">
    <property type="entry name" value="Copper fist DNA-binding domain"/>
    <property type="match status" value="1"/>
</dbReference>
<dbReference type="SUPFAM" id="SSF57879">
    <property type="entry name" value="Zinc domain conserved in yeast copper-regulated transcription factors"/>
    <property type="match status" value="1"/>
</dbReference>
<name>A0A0F7TNP8_PENBI</name>
<keyword evidence="6" id="KW-0804">Transcription</keyword>
<dbReference type="GO" id="GO:0000978">
    <property type="term" value="F:RNA polymerase II cis-regulatory region sequence-specific DNA binding"/>
    <property type="evidence" value="ECO:0007669"/>
    <property type="project" value="TreeGrafter"/>
</dbReference>
<dbReference type="GO" id="GO:0045944">
    <property type="term" value="P:positive regulation of transcription by RNA polymerase II"/>
    <property type="evidence" value="ECO:0007669"/>
    <property type="project" value="TreeGrafter"/>
</dbReference>